<keyword evidence="3" id="KW-1185">Reference proteome</keyword>
<feature type="non-terminal residue" evidence="2">
    <location>
        <position position="1"/>
    </location>
</feature>
<reference evidence="2 3" key="1">
    <citation type="submission" date="2016-11" db="EMBL/GenBank/DDBJ databases">
        <title>Whole genomes of Flavobacteriaceae.</title>
        <authorList>
            <person name="Stine C."/>
            <person name="Li C."/>
            <person name="Tadesse D."/>
        </authorList>
    </citation>
    <scope>NUCLEOTIDE SEQUENCE [LARGE SCALE GENOMIC DNA]</scope>
    <source>
        <strain evidence="2 3">ATCC BAA-2541</strain>
    </source>
</reference>
<dbReference type="InterPro" id="IPR000873">
    <property type="entry name" value="AMP-dep_synth/lig_dom"/>
</dbReference>
<dbReference type="PRINTS" id="PR00154">
    <property type="entry name" value="AMPBINDING"/>
</dbReference>
<accession>A0ABX4D0C7</accession>
<proteinExistence type="predicted"/>
<gene>
    <name evidence="2" type="ORF">B0A71_22245</name>
</gene>
<dbReference type="EMBL" id="MUHG01000047">
    <property type="protein sequence ID" value="OXB12964.1"/>
    <property type="molecule type" value="Genomic_DNA"/>
</dbReference>
<dbReference type="PROSITE" id="PS00455">
    <property type="entry name" value="AMP_BINDING"/>
    <property type="match status" value="1"/>
</dbReference>
<evidence type="ECO:0000313" key="2">
    <source>
        <dbReference type="EMBL" id="OXB12964.1"/>
    </source>
</evidence>
<feature type="non-terminal residue" evidence="2">
    <location>
        <position position="276"/>
    </location>
</feature>
<feature type="domain" description="AMP-dependent synthetase/ligase" evidence="1">
    <location>
        <begin position="11"/>
        <end position="276"/>
    </location>
</feature>
<organism evidence="2 3">
    <name type="scientific">Flavobacterium tructae</name>
    <dbReference type="NCBI Taxonomy" id="1114873"/>
    <lineage>
        <taxon>Bacteria</taxon>
        <taxon>Pseudomonadati</taxon>
        <taxon>Bacteroidota</taxon>
        <taxon>Flavobacteriia</taxon>
        <taxon>Flavobacteriales</taxon>
        <taxon>Flavobacteriaceae</taxon>
        <taxon>Flavobacterium</taxon>
    </lineage>
</organism>
<dbReference type="Proteomes" id="UP000198319">
    <property type="component" value="Unassembled WGS sequence"/>
</dbReference>
<evidence type="ECO:0000313" key="3">
    <source>
        <dbReference type="Proteomes" id="UP000198319"/>
    </source>
</evidence>
<protein>
    <submittedName>
        <fullName evidence="2">Non-ribosomal peptide synthetase</fullName>
    </submittedName>
</protein>
<comment type="caution">
    <text evidence="2">The sequence shown here is derived from an EMBL/GenBank/DDBJ whole genome shotgun (WGS) entry which is preliminary data.</text>
</comment>
<dbReference type="PANTHER" id="PTHR45527:SF14">
    <property type="entry name" value="PLIPASTATIN SYNTHASE SUBUNIT B"/>
    <property type="match status" value="1"/>
</dbReference>
<dbReference type="InterPro" id="IPR020845">
    <property type="entry name" value="AMP-binding_CS"/>
</dbReference>
<sequence>YPSDKTIVDLFEEQVKQTPTAIAVVYEDEKLTYKELDQRSNQLAHYLREQGVKPDTLVGICLERSLEMLIGILGILKSGGAYVPIDPEYPTDRIAYMLKDAGIDLVLSSQTSCNVINRDEELSVLCLDKDWDLISGYPTTALSTVLTASNLAYVIYTSGSTGTPKGVLITHKNVVRLFKNESPLYDFGSGDVWTLFHSFCFDFSVWEMYGALLHGGRLVVVPKSLTKDAVSFKELLIKEGVTVLNQTPGSFYVLQEEFLSKKSSHSLRYVIFGGEA</sequence>
<dbReference type="InterPro" id="IPR020459">
    <property type="entry name" value="AMP-binding"/>
</dbReference>
<evidence type="ECO:0000259" key="1">
    <source>
        <dbReference type="Pfam" id="PF00501"/>
    </source>
</evidence>
<dbReference type="Pfam" id="PF00501">
    <property type="entry name" value="AMP-binding"/>
    <property type="match status" value="1"/>
</dbReference>
<name>A0ABX4D0C7_9FLAO</name>
<dbReference type="Gene3D" id="3.40.50.980">
    <property type="match status" value="2"/>
</dbReference>
<dbReference type="PANTHER" id="PTHR45527">
    <property type="entry name" value="NONRIBOSOMAL PEPTIDE SYNTHETASE"/>
    <property type="match status" value="1"/>
</dbReference>
<dbReference type="SUPFAM" id="SSF56801">
    <property type="entry name" value="Acetyl-CoA synthetase-like"/>
    <property type="match status" value="1"/>
</dbReference>
<dbReference type="RefSeq" id="WP_165768934.1">
    <property type="nucleotide sequence ID" value="NZ_MUHG01000047.1"/>
</dbReference>